<organism evidence="2 3">
    <name type="scientific">Phragmitibacter flavus</name>
    <dbReference type="NCBI Taxonomy" id="2576071"/>
    <lineage>
        <taxon>Bacteria</taxon>
        <taxon>Pseudomonadati</taxon>
        <taxon>Verrucomicrobiota</taxon>
        <taxon>Verrucomicrobiia</taxon>
        <taxon>Verrucomicrobiales</taxon>
        <taxon>Verrucomicrobiaceae</taxon>
        <taxon>Phragmitibacter</taxon>
    </lineage>
</organism>
<comment type="caution">
    <text evidence="2">The sequence shown here is derived from an EMBL/GenBank/DDBJ whole genome shotgun (WGS) entry which is preliminary data.</text>
</comment>
<dbReference type="Proteomes" id="UP000306196">
    <property type="component" value="Unassembled WGS sequence"/>
</dbReference>
<protein>
    <recommendedName>
        <fullName evidence="4">MotA/TolQ/ExbB proton channel domain-containing protein</fullName>
    </recommendedName>
</protein>
<keyword evidence="3" id="KW-1185">Reference proteome</keyword>
<evidence type="ECO:0000313" key="2">
    <source>
        <dbReference type="EMBL" id="TLD72129.1"/>
    </source>
</evidence>
<sequence length="128" mass="13271">MARISLIFGSLLIALGVVAFLLAGATAKSITALIPAFIGLILLLLSAIARKSQAANKHAMHVAALLGLIGTLGGFGMGIPKLIKYLGGDESIVLRAPVVQITMGILCAMFLVMCVRSFIAARRARLAA</sequence>
<accession>A0A5R8KKI8</accession>
<evidence type="ECO:0008006" key="4">
    <source>
        <dbReference type="Google" id="ProtNLM"/>
    </source>
</evidence>
<evidence type="ECO:0000313" key="3">
    <source>
        <dbReference type="Proteomes" id="UP000306196"/>
    </source>
</evidence>
<feature type="transmembrane region" description="Helical" evidence="1">
    <location>
        <begin position="29"/>
        <end position="48"/>
    </location>
</feature>
<feature type="transmembrane region" description="Helical" evidence="1">
    <location>
        <begin position="60"/>
        <end position="79"/>
    </location>
</feature>
<name>A0A5R8KKI8_9BACT</name>
<proteinExistence type="predicted"/>
<reference evidence="2 3" key="1">
    <citation type="submission" date="2019-05" db="EMBL/GenBank/DDBJ databases">
        <title>Verrucobacter flavum gen. nov., sp. nov. a new member of the family Verrucomicrobiaceae.</title>
        <authorList>
            <person name="Szuroczki S."/>
            <person name="Abbaszade G."/>
            <person name="Szabo A."/>
            <person name="Felfoldi T."/>
            <person name="Schumann P."/>
            <person name="Boka K."/>
            <person name="Keki Z."/>
            <person name="Toumi M."/>
            <person name="Toth E."/>
        </authorList>
    </citation>
    <scope>NUCLEOTIDE SEQUENCE [LARGE SCALE GENOMIC DNA]</scope>
    <source>
        <strain evidence="2 3">MG-N-17</strain>
    </source>
</reference>
<dbReference type="EMBL" id="VAUV01000003">
    <property type="protein sequence ID" value="TLD72129.1"/>
    <property type="molecule type" value="Genomic_DNA"/>
</dbReference>
<keyword evidence="1" id="KW-0472">Membrane</keyword>
<dbReference type="OrthoDB" id="275750at2"/>
<gene>
    <name evidence="2" type="ORF">FEM03_05235</name>
</gene>
<dbReference type="RefSeq" id="WP_138085133.1">
    <property type="nucleotide sequence ID" value="NZ_VAUV01000003.1"/>
</dbReference>
<keyword evidence="1" id="KW-1133">Transmembrane helix</keyword>
<keyword evidence="1" id="KW-0812">Transmembrane</keyword>
<dbReference type="AlphaFoldDB" id="A0A5R8KKI8"/>
<evidence type="ECO:0000256" key="1">
    <source>
        <dbReference type="SAM" id="Phobius"/>
    </source>
</evidence>
<feature type="transmembrane region" description="Helical" evidence="1">
    <location>
        <begin position="99"/>
        <end position="119"/>
    </location>
</feature>